<proteinExistence type="inferred from homology"/>
<dbReference type="EMBL" id="JBFOHL010000009">
    <property type="protein sequence ID" value="MEW9624875.1"/>
    <property type="molecule type" value="Genomic_DNA"/>
</dbReference>
<dbReference type="InterPro" id="IPR001447">
    <property type="entry name" value="Arylamine_N-AcTrfase"/>
</dbReference>
<gene>
    <name evidence="3" type="ORF">ABQJ56_11630</name>
</gene>
<dbReference type="SUPFAM" id="SSF54001">
    <property type="entry name" value="Cysteine proteinases"/>
    <property type="match status" value="1"/>
</dbReference>
<dbReference type="Gene3D" id="2.40.128.150">
    <property type="entry name" value="Cysteine proteinases"/>
    <property type="match status" value="1"/>
</dbReference>
<dbReference type="PRINTS" id="PR01543">
    <property type="entry name" value="ANATRNSFRASE"/>
</dbReference>
<accession>A0ABV3QQJ3</accession>
<dbReference type="Proteomes" id="UP001556170">
    <property type="component" value="Unassembled WGS sequence"/>
</dbReference>
<organism evidence="3 4">
    <name type="scientific">Rhodanobacter geophilus</name>
    <dbReference type="NCBI Taxonomy" id="3162488"/>
    <lineage>
        <taxon>Bacteria</taxon>
        <taxon>Pseudomonadati</taxon>
        <taxon>Pseudomonadota</taxon>
        <taxon>Gammaproteobacteria</taxon>
        <taxon>Lysobacterales</taxon>
        <taxon>Rhodanobacteraceae</taxon>
        <taxon>Rhodanobacter</taxon>
    </lineage>
</organism>
<comment type="caution">
    <text evidence="3">The sequence shown here is derived from an EMBL/GenBank/DDBJ whole genome shotgun (WGS) entry which is preliminary data.</text>
</comment>
<dbReference type="Gene3D" id="3.30.2140.10">
    <property type="entry name" value="Arylamine N-acetyltransferase"/>
    <property type="match status" value="1"/>
</dbReference>
<comment type="similarity">
    <text evidence="1 2">Belongs to the arylamine N-acetyltransferase family.</text>
</comment>
<evidence type="ECO:0000313" key="4">
    <source>
        <dbReference type="Proteomes" id="UP001556170"/>
    </source>
</evidence>
<reference evidence="3 4" key="1">
    <citation type="submission" date="2024-06" db="EMBL/GenBank/DDBJ databases">
        <authorList>
            <person name="Woo H."/>
        </authorList>
    </citation>
    <scope>NUCLEOTIDE SEQUENCE [LARGE SCALE GENOMIC DNA]</scope>
    <source>
        <strain evidence="3 4">S2-g</strain>
    </source>
</reference>
<sequence length="272" mass="30655">MSDAIELDAYLQRIGYHDALSPDLSTLRALAVAHAAAIPFENLDPLCGVPVQLQPAALERKLLHEGRGGYCFEQNLLFAAALRAIGFSVRGLIARVLWNQPEDAVTAQTHMLLRVEADGESWLTDVGFGSMNLAGALRLEPGVAQATALEPFRLLEQGGEWRMQACVRGDWLTLYRFDLRPREFIDYVVANHYVSTYPSSNFVLHLIAARTTRDRRLTLRDREFTVRRPGMEPERRTLRDGAETCRVLEQEFGLRLPDRDVLMRRLDALPAA</sequence>
<evidence type="ECO:0000256" key="1">
    <source>
        <dbReference type="ARBA" id="ARBA00006547"/>
    </source>
</evidence>
<dbReference type="Pfam" id="PF00797">
    <property type="entry name" value="Acetyltransf_2"/>
    <property type="match status" value="1"/>
</dbReference>
<evidence type="ECO:0000313" key="3">
    <source>
        <dbReference type="EMBL" id="MEW9624875.1"/>
    </source>
</evidence>
<protein>
    <submittedName>
        <fullName evidence="3">Arylamine N-acetyltransferase</fullName>
    </submittedName>
</protein>
<keyword evidence="4" id="KW-1185">Reference proteome</keyword>
<dbReference type="InterPro" id="IPR038765">
    <property type="entry name" value="Papain-like_cys_pep_sf"/>
</dbReference>
<dbReference type="PANTHER" id="PTHR11786:SF0">
    <property type="entry name" value="ARYLAMINE N-ACETYLTRANSFERASE 4-RELATED"/>
    <property type="match status" value="1"/>
</dbReference>
<evidence type="ECO:0000256" key="2">
    <source>
        <dbReference type="RuleBase" id="RU003452"/>
    </source>
</evidence>
<dbReference type="PANTHER" id="PTHR11786">
    <property type="entry name" value="N-HYDROXYARYLAMINE O-ACETYLTRANSFERASE"/>
    <property type="match status" value="1"/>
</dbReference>
<dbReference type="RefSeq" id="WP_367845173.1">
    <property type="nucleotide sequence ID" value="NZ_JBFOHL010000009.1"/>
</dbReference>
<name>A0ABV3QQJ3_9GAMM</name>